<evidence type="ECO:0000256" key="1">
    <source>
        <dbReference type="ARBA" id="ARBA00022450"/>
    </source>
</evidence>
<name>A0A420HTM3_9PEZI</name>
<dbReference type="SUPFAM" id="SSF51735">
    <property type="entry name" value="NAD(P)-binding Rossmann-fold domains"/>
    <property type="match status" value="1"/>
</dbReference>
<dbReference type="InterPro" id="IPR036291">
    <property type="entry name" value="NAD(P)-bd_dom_sf"/>
</dbReference>
<dbReference type="OrthoDB" id="429813at2759"/>
<dbReference type="PANTHER" id="PTHR43439:SF2">
    <property type="entry name" value="ENZYME, PUTATIVE (JCVI)-RELATED"/>
    <property type="match status" value="1"/>
</dbReference>
<sequence>MNIHRPNYFTCTLAEALKWNTAQEKVKTRQTDQGVICQHKEFQNITEFVDFLAKNYGQNLAIGCITPKKTSTYEVIESIEEHLSFECLREQSCRLSRYFTAQFGRGKINDQCVALMASSSVVYAIVWLALIRAGYRVILLAPQNTADATRHLLKISKAFAICYDQDCEPRVLETLAQNNLLEIGNKHQNSLAAADSLQQFKIPWHSLRLLTDSYFESNEVDSTEVEIPGPDSIAFYHHSSGTTKLPKLIPQTHNGQVGILPRIQGHGESGILESTFTTTPLCTGGIADLMRSWSAASPLWLFPEGKLPITGQTVLSCFRSIDNISSSSMLHPTSRLAYLSCVPFVLESLVENKELKDKIRDLNAVGVGGAAMPSKLGNELVDNGIPLVSRFGSSECGFLLSSERDYRNDLSWQALRASFSAGLNFQPISDDRYELIVDKDWPLVSTAEHAQRPFNTHDFFSPHESIANAWHYGGRSDLQLTLRTGKKLDPVLIEDEIRRHELIEDAVLIGNDRPYPAVIIFTVSKSSLRNEEERNQEIWLHIQKVNEKIPSHARILRRSFKILDSSQIIRIPKNSKGGVSRIAFLKNFEIEINEIYHSEKLTTGGDFDSLQSSKEIYETVQATVKSILNSSTDLEPNEDLFDAGVDSTRSIQIRSSMCDLIPSRLRSGVPQNVVFESGTIDGLAKFFINLLNSNCEKQSNLGDLKEAKYTEMRDMVEMNLNFQPKLLQETMQQSGYAPRTRPHNKNVIILTGVTGFLGIHIFENLIRDPNTEKIYLFVRGSPTSSFEEQCVRAKARVHSTLEFYEISAAEGLFHKFQCVPFLLKDVCMGIPSPLYNKITSEITHVVHAAWEVNFNLPLRSFSSQILGTVNLFNLMLLSGRSTVTEIQNPSFIFCSSVASVANKQAEDSFSLEPANAVDIGYAQSKWVMEAILIGLNEKYPKINVTILRLGQLSGCTRTGIWNPREAWPLMINAGLTSLLENGKVITLPDLASLKMPDIDWFPVDHAAASVCKEILARRCKNFEIRQVSNKNPQTHISWSQFQLWLRVWAKANKLEVNFVEPKSWINQLERESHQAKVLVSLWRDNWRIDKFHKNSLAVPDEVGDILLSKSYIWHLLDSMFQRRNLEYRISKI</sequence>
<keyword evidence="1" id="KW-0596">Phosphopantetheine</keyword>
<comment type="caution">
    <text evidence="5">The sequence shown here is derived from an EMBL/GenBank/DDBJ whole genome shotgun (WGS) entry which is preliminary data.</text>
</comment>
<keyword evidence="3" id="KW-0472">Membrane</keyword>
<keyword evidence="3" id="KW-1133">Transmembrane helix</keyword>
<dbReference type="EMBL" id="MCBR01016250">
    <property type="protein sequence ID" value="RKF60785.1"/>
    <property type="molecule type" value="Genomic_DNA"/>
</dbReference>
<dbReference type="Gene3D" id="3.40.50.12780">
    <property type="entry name" value="N-terminal domain of ligase-like"/>
    <property type="match status" value="1"/>
</dbReference>
<accession>A0A420HTM3</accession>
<dbReference type="InterPro" id="IPR036736">
    <property type="entry name" value="ACP-like_sf"/>
</dbReference>
<dbReference type="Pfam" id="PF23562">
    <property type="entry name" value="AMP-binding_C_3"/>
    <property type="match status" value="1"/>
</dbReference>
<dbReference type="InterPro" id="IPR000873">
    <property type="entry name" value="AMP-dep_synth/lig_dom"/>
</dbReference>
<dbReference type="InterPro" id="IPR042099">
    <property type="entry name" value="ANL_N_sf"/>
</dbReference>
<evidence type="ECO:0000313" key="5">
    <source>
        <dbReference type="EMBL" id="RKF60785.1"/>
    </source>
</evidence>
<organism evidence="5 6">
    <name type="scientific">Golovinomyces cichoracearum</name>
    <dbReference type="NCBI Taxonomy" id="62708"/>
    <lineage>
        <taxon>Eukaryota</taxon>
        <taxon>Fungi</taxon>
        <taxon>Dikarya</taxon>
        <taxon>Ascomycota</taxon>
        <taxon>Pezizomycotina</taxon>
        <taxon>Leotiomycetes</taxon>
        <taxon>Erysiphales</taxon>
        <taxon>Erysiphaceae</taxon>
        <taxon>Golovinomyces</taxon>
    </lineage>
</organism>
<dbReference type="Proteomes" id="UP000285405">
    <property type="component" value="Unassembled WGS sequence"/>
</dbReference>
<proteinExistence type="predicted"/>
<dbReference type="InterPro" id="IPR013120">
    <property type="entry name" value="FAR_NAD-bd"/>
</dbReference>
<dbReference type="Pfam" id="PF07993">
    <property type="entry name" value="NAD_binding_4"/>
    <property type="match status" value="1"/>
</dbReference>
<keyword evidence="3" id="KW-0812">Transmembrane</keyword>
<dbReference type="PROSITE" id="PS00012">
    <property type="entry name" value="PHOSPHOPANTETHEINE"/>
    <property type="match status" value="1"/>
</dbReference>
<gene>
    <name evidence="5" type="ORF">GcC1_162003</name>
</gene>
<dbReference type="Pfam" id="PF00501">
    <property type="entry name" value="AMP-binding"/>
    <property type="match status" value="1"/>
</dbReference>
<dbReference type="SUPFAM" id="SSF47336">
    <property type="entry name" value="ACP-like"/>
    <property type="match status" value="1"/>
</dbReference>
<evidence type="ECO:0000256" key="3">
    <source>
        <dbReference type="SAM" id="Phobius"/>
    </source>
</evidence>
<feature type="transmembrane region" description="Helical" evidence="3">
    <location>
        <begin position="112"/>
        <end position="135"/>
    </location>
</feature>
<feature type="domain" description="Carrier" evidence="4">
    <location>
        <begin position="611"/>
        <end position="691"/>
    </location>
</feature>
<keyword evidence="2" id="KW-0597">Phosphoprotein</keyword>
<evidence type="ECO:0000259" key="4">
    <source>
        <dbReference type="PROSITE" id="PS50075"/>
    </source>
</evidence>
<dbReference type="InterPro" id="IPR051414">
    <property type="entry name" value="Adenylate-forming_Reductase"/>
</dbReference>
<dbReference type="PROSITE" id="PS50075">
    <property type="entry name" value="CARRIER"/>
    <property type="match status" value="1"/>
</dbReference>
<dbReference type="Gene3D" id="3.40.50.720">
    <property type="entry name" value="NAD(P)-binding Rossmann-like Domain"/>
    <property type="match status" value="1"/>
</dbReference>
<dbReference type="SUPFAM" id="SSF56801">
    <property type="entry name" value="Acetyl-CoA synthetase-like"/>
    <property type="match status" value="1"/>
</dbReference>
<dbReference type="PANTHER" id="PTHR43439">
    <property type="entry name" value="PHENYLACETATE-COENZYME A LIGASE"/>
    <property type="match status" value="1"/>
</dbReference>
<reference evidence="5 6" key="1">
    <citation type="journal article" date="2018" name="BMC Genomics">
        <title>Comparative genome analyses reveal sequence features reflecting distinct modes of host-adaptation between dicot and monocot powdery mildew.</title>
        <authorList>
            <person name="Wu Y."/>
            <person name="Ma X."/>
            <person name="Pan Z."/>
            <person name="Kale S.D."/>
            <person name="Song Y."/>
            <person name="King H."/>
            <person name="Zhang Q."/>
            <person name="Presley C."/>
            <person name="Deng X."/>
            <person name="Wei C.I."/>
            <person name="Xiao S."/>
        </authorList>
    </citation>
    <scope>NUCLEOTIDE SEQUENCE [LARGE SCALE GENOMIC DNA]</scope>
    <source>
        <strain evidence="5">UCSC1</strain>
    </source>
</reference>
<evidence type="ECO:0000256" key="2">
    <source>
        <dbReference type="ARBA" id="ARBA00022553"/>
    </source>
</evidence>
<protein>
    <submittedName>
        <fullName evidence="5">Adenylate-forming reductase Nps10</fullName>
    </submittedName>
</protein>
<evidence type="ECO:0000313" key="6">
    <source>
        <dbReference type="Proteomes" id="UP000285405"/>
    </source>
</evidence>
<dbReference type="AlphaFoldDB" id="A0A420HTM3"/>
<dbReference type="InterPro" id="IPR006162">
    <property type="entry name" value="Ppantetheine_attach_site"/>
</dbReference>
<dbReference type="InterPro" id="IPR009081">
    <property type="entry name" value="PP-bd_ACP"/>
</dbReference>